<proteinExistence type="predicted"/>
<name>A0A0A8Z517_ARUDO</name>
<dbReference type="AlphaFoldDB" id="A0A0A8Z517"/>
<reference evidence="1" key="1">
    <citation type="submission" date="2014-09" db="EMBL/GenBank/DDBJ databases">
        <authorList>
            <person name="Magalhaes I.L.F."/>
            <person name="Oliveira U."/>
            <person name="Santos F.R."/>
            <person name="Vidigal T.H.D.A."/>
            <person name="Brescovit A.D."/>
            <person name="Santos A.J."/>
        </authorList>
    </citation>
    <scope>NUCLEOTIDE SEQUENCE</scope>
    <source>
        <tissue evidence="1">Shoot tissue taken approximately 20 cm above the soil surface</tissue>
    </source>
</reference>
<dbReference type="EMBL" id="GBRH01267958">
    <property type="protein sequence ID" value="JAD29937.1"/>
    <property type="molecule type" value="Transcribed_RNA"/>
</dbReference>
<accession>A0A0A8Z517</accession>
<organism evidence="1">
    <name type="scientific">Arundo donax</name>
    <name type="common">Giant reed</name>
    <name type="synonym">Donax arundinaceus</name>
    <dbReference type="NCBI Taxonomy" id="35708"/>
    <lineage>
        <taxon>Eukaryota</taxon>
        <taxon>Viridiplantae</taxon>
        <taxon>Streptophyta</taxon>
        <taxon>Embryophyta</taxon>
        <taxon>Tracheophyta</taxon>
        <taxon>Spermatophyta</taxon>
        <taxon>Magnoliopsida</taxon>
        <taxon>Liliopsida</taxon>
        <taxon>Poales</taxon>
        <taxon>Poaceae</taxon>
        <taxon>PACMAD clade</taxon>
        <taxon>Arundinoideae</taxon>
        <taxon>Arundineae</taxon>
        <taxon>Arundo</taxon>
    </lineage>
</organism>
<reference evidence="1" key="2">
    <citation type="journal article" date="2015" name="Data Brief">
        <title>Shoot transcriptome of the giant reed, Arundo donax.</title>
        <authorList>
            <person name="Barrero R.A."/>
            <person name="Guerrero F.D."/>
            <person name="Moolhuijzen P."/>
            <person name="Goolsby J.A."/>
            <person name="Tidwell J."/>
            <person name="Bellgard S.E."/>
            <person name="Bellgard M.I."/>
        </authorList>
    </citation>
    <scope>NUCLEOTIDE SEQUENCE</scope>
    <source>
        <tissue evidence="1">Shoot tissue taken approximately 20 cm above the soil surface</tissue>
    </source>
</reference>
<evidence type="ECO:0000313" key="1">
    <source>
        <dbReference type="EMBL" id="JAD29937.1"/>
    </source>
</evidence>
<protein>
    <submittedName>
        <fullName evidence="1">Uncharacterized protein</fullName>
    </submittedName>
</protein>
<sequence>MVKQYMTLPKLLCYATSSISNLTLSLYS</sequence>